<dbReference type="EMBL" id="JAYKXN010000002">
    <property type="protein sequence ID" value="KAK7309860.1"/>
    <property type="molecule type" value="Genomic_DNA"/>
</dbReference>
<comment type="caution">
    <text evidence="1">The sequence shown here is derived from an EMBL/GenBank/DDBJ whole genome shotgun (WGS) entry which is preliminary data.</text>
</comment>
<evidence type="ECO:0000313" key="2">
    <source>
        <dbReference type="Proteomes" id="UP001359559"/>
    </source>
</evidence>
<dbReference type="AlphaFoldDB" id="A0AAN9PRZ8"/>
<keyword evidence="2" id="KW-1185">Reference proteome</keyword>
<protein>
    <submittedName>
        <fullName evidence="1">Uncharacterized protein</fullName>
    </submittedName>
</protein>
<gene>
    <name evidence="1" type="ORF">RJT34_06943</name>
</gene>
<accession>A0AAN9PRZ8</accession>
<evidence type="ECO:0000313" key="1">
    <source>
        <dbReference type="EMBL" id="KAK7309860.1"/>
    </source>
</evidence>
<proteinExistence type="predicted"/>
<reference evidence="1 2" key="1">
    <citation type="submission" date="2024-01" db="EMBL/GenBank/DDBJ databases">
        <title>The genomes of 5 underutilized Papilionoideae crops provide insights into root nodulation and disease resistance.</title>
        <authorList>
            <person name="Yuan L."/>
        </authorList>
    </citation>
    <scope>NUCLEOTIDE SEQUENCE [LARGE SCALE GENOMIC DNA]</scope>
    <source>
        <strain evidence="1">LY-2023</strain>
        <tissue evidence="1">Leaf</tissue>
    </source>
</reference>
<name>A0AAN9PRZ8_CLITE</name>
<sequence length="200" mass="23130">MLFNSTATPMLLASRYSMSMSKPILPDKMRHKFEQLEEEHFKEEAESKQLMDVSEAVRKAAVSKIVVEQKLLENDGTEHEQEMEDEECLARDKALREAYQQVEENSIWKNSSKLLLASMAENKTIIFVEAKVPPIALDQPFYEGFLHFQITSVEASKGRMMPIGDVQTQSDKWALSNYSMAYASMFYDNLIRHFNDLEYL</sequence>
<dbReference type="Proteomes" id="UP001359559">
    <property type="component" value="Unassembled WGS sequence"/>
</dbReference>
<organism evidence="1 2">
    <name type="scientific">Clitoria ternatea</name>
    <name type="common">Butterfly pea</name>
    <dbReference type="NCBI Taxonomy" id="43366"/>
    <lineage>
        <taxon>Eukaryota</taxon>
        <taxon>Viridiplantae</taxon>
        <taxon>Streptophyta</taxon>
        <taxon>Embryophyta</taxon>
        <taxon>Tracheophyta</taxon>
        <taxon>Spermatophyta</taxon>
        <taxon>Magnoliopsida</taxon>
        <taxon>eudicotyledons</taxon>
        <taxon>Gunneridae</taxon>
        <taxon>Pentapetalae</taxon>
        <taxon>rosids</taxon>
        <taxon>fabids</taxon>
        <taxon>Fabales</taxon>
        <taxon>Fabaceae</taxon>
        <taxon>Papilionoideae</taxon>
        <taxon>50 kb inversion clade</taxon>
        <taxon>NPAAA clade</taxon>
        <taxon>indigoferoid/millettioid clade</taxon>
        <taxon>Phaseoleae</taxon>
        <taxon>Clitoria</taxon>
    </lineage>
</organism>